<organism evidence="3 4">
    <name type="scientific">Pedobacter frigiditerrae</name>
    <dbReference type="NCBI Taxonomy" id="2530452"/>
    <lineage>
        <taxon>Bacteria</taxon>
        <taxon>Pseudomonadati</taxon>
        <taxon>Bacteroidota</taxon>
        <taxon>Sphingobacteriia</taxon>
        <taxon>Sphingobacteriales</taxon>
        <taxon>Sphingobacteriaceae</taxon>
        <taxon>Pedobacter</taxon>
    </lineage>
</organism>
<dbReference type="Proteomes" id="UP000292884">
    <property type="component" value="Unassembled WGS sequence"/>
</dbReference>
<dbReference type="GO" id="GO:0016829">
    <property type="term" value="F:lyase activity"/>
    <property type="evidence" value="ECO:0007669"/>
    <property type="project" value="UniProtKB-KW"/>
</dbReference>
<dbReference type="InterPro" id="IPR013783">
    <property type="entry name" value="Ig-like_fold"/>
</dbReference>
<dbReference type="PANTHER" id="PTHR43118:SF1">
    <property type="entry name" value="RHAMNOGALACTURONAN LYASE (EUROFUNG)"/>
    <property type="match status" value="1"/>
</dbReference>
<dbReference type="CDD" id="cd10318">
    <property type="entry name" value="RGL11"/>
    <property type="match status" value="1"/>
</dbReference>
<dbReference type="Gene3D" id="2.60.40.10">
    <property type="entry name" value="Immunoglobulins"/>
    <property type="match status" value="1"/>
</dbReference>
<dbReference type="InterPro" id="IPR049366">
    <property type="entry name" value="RGL11_C"/>
</dbReference>
<name>A0A4R0MZL3_9SPHI</name>
<sequence length="630" mass="69117">MFLACFLASIFSSLAQKQVENLDRGLIGIKNSSNHLFLSWRLLVNDHSDVSFNIYRQSLGKTLVKLNKKPISKTTFFIDSTANFSLANNWVVKVSGKQIAESGATFKIAANADIKPYFSIPIKAPADGEIEGAKFSYSANDASVADLDGDGSYEIILKWEPSNAKNPPQTGFTGNQIIDAYTLTGKLLWRIDLGKNIRSGAAYTQILVYDFNGDGKAEMITKTADGTIDGKGKAIGDANKDWRTYDKKSGTYGKIVEGPEYLTVFDGKTGAALSTVEFIPNRYPLDGWGGTGGNGGNDNTGGRPDRFTAGVAYLDGKTPSAFFVRGWYGRTVIAAWDWKNGRLSSKWVFDSKDRKNPYSGMANHSVSVADVDNDGKDEICVGAMIVDDDGKGLFTTGFGHGDALHVTKMNPEHEDVQVFGVHEIEDSLKTPPRPGVALYNAKTGRPYFTLARNIDVGRGVAADIDPTHLGFENWGGPGGLRDLNGKTISEETPSSANFVVWWDGDLTRELLDKNRIDKWDWKNKKTVNLFTAIGATSNNGTKATPTLSADLFGDWREEVIFRTPDHKELRIYSTTIPTDYRFTTLMQDPQYRTAVAGENVGYNQPPHPGFYLGEGMRKPVKVNVVIVPLK</sequence>
<evidence type="ECO:0000313" key="4">
    <source>
        <dbReference type="Proteomes" id="UP000292884"/>
    </source>
</evidence>
<keyword evidence="3" id="KW-0456">Lyase</keyword>
<reference evidence="3 4" key="1">
    <citation type="submission" date="2019-02" db="EMBL/GenBank/DDBJ databases">
        <title>Pedobacter sp. RP-1-13 sp. nov., isolated from Arctic soil.</title>
        <authorList>
            <person name="Dahal R.H."/>
        </authorList>
    </citation>
    <scope>NUCLEOTIDE SEQUENCE [LARGE SCALE GENOMIC DNA]</scope>
    <source>
        <strain evidence="3 4">RP-1-13</strain>
    </source>
</reference>
<dbReference type="InterPro" id="IPR028994">
    <property type="entry name" value="Integrin_alpha_N"/>
</dbReference>
<evidence type="ECO:0000313" key="3">
    <source>
        <dbReference type="EMBL" id="TCC92437.1"/>
    </source>
</evidence>
<gene>
    <name evidence="3" type="ORF">EZ428_08435</name>
</gene>
<feature type="domain" description="Rhamnogalacturonan lyase family 11 C-terminal" evidence="2">
    <location>
        <begin position="117"/>
        <end position="620"/>
    </location>
</feature>
<dbReference type="PANTHER" id="PTHR43118">
    <property type="entry name" value="RHAMNOGALACTURONAN LYASE (EUROFUNG)"/>
    <property type="match status" value="1"/>
</dbReference>
<dbReference type="InterPro" id="IPR041624">
    <property type="entry name" value="RGI_lyase"/>
</dbReference>
<protein>
    <submittedName>
        <fullName evidence="3">Rhamnogalacturonan lyase</fullName>
    </submittedName>
</protein>
<proteinExistence type="predicted"/>
<comment type="caution">
    <text evidence="3">The sequence shown here is derived from an EMBL/GenBank/DDBJ whole genome shotgun (WGS) entry which is preliminary data.</text>
</comment>
<keyword evidence="4" id="KW-1185">Reference proteome</keyword>
<evidence type="ECO:0000259" key="2">
    <source>
        <dbReference type="Pfam" id="PF21348"/>
    </source>
</evidence>
<dbReference type="Pfam" id="PF21348">
    <property type="entry name" value="RGL11_C"/>
    <property type="match status" value="1"/>
</dbReference>
<feature type="domain" description="Rhamnogalacturonan I lyase beta-sheet" evidence="1">
    <location>
        <begin position="17"/>
        <end position="85"/>
    </location>
</feature>
<accession>A0A4R0MZL3</accession>
<dbReference type="InterPro" id="IPR034641">
    <property type="entry name" value="RGL11"/>
</dbReference>
<dbReference type="EMBL" id="SJSK01000002">
    <property type="protein sequence ID" value="TCC92437.1"/>
    <property type="molecule type" value="Genomic_DNA"/>
</dbReference>
<dbReference type="Pfam" id="PF18370">
    <property type="entry name" value="RGI_lyase"/>
    <property type="match status" value="1"/>
</dbReference>
<evidence type="ECO:0000259" key="1">
    <source>
        <dbReference type="Pfam" id="PF18370"/>
    </source>
</evidence>
<dbReference type="AlphaFoldDB" id="A0A4R0MZL3"/>
<dbReference type="SUPFAM" id="SSF69318">
    <property type="entry name" value="Integrin alpha N-terminal domain"/>
    <property type="match status" value="1"/>
</dbReference>
<dbReference type="OrthoDB" id="9802318at2"/>